<sequence length="350" mass="40335">MDFLRATSGSGSRSPSPPTQALCKSCSHPKIYNELCVYCTQRIEEGYGVAFDYMLKGLRFSEEEVTRLKAINSDAVFRQKKLHLVLDLDHTLLHAVNFENLASEDEHLMTRVSSFKDLSDGDLLKISAGYLVKLRPYLRTFLKDASTMYDIYICTMGTRHYAELIAELLDPKCEYYISGRLITREDFKQKGKKNLELVLGQEREQIGMKRKRKSYSERETDESEINGALANVLRILRRVHWLFFDNPANLASGDVRSFLGNIRRQILAGCTLLLSDAEKFPLLEWRAEELGAACTTIHDSSVTHVVSACRGAKDCRWAEQHKKIFLVHPRWIYAAYYLWKRQPENDYFPL</sequence>
<protein>
    <submittedName>
        <fullName evidence="1">RNA polymerase II C-terminal domain phosphatase-like 4</fullName>
    </submittedName>
</protein>
<dbReference type="Proteomes" id="UP001164539">
    <property type="component" value="Chromosome 8"/>
</dbReference>
<name>A0ACC1XMM9_MELAZ</name>
<gene>
    <name evidence="1" type="ORF">OWV82_014468</name>
</gene>
<reference evidence="1 2" key="1">
    <citation type="journal article" date="2023" name="Science">
        <title>Complex scaffold remodeling in plant triterpene biosynthesis.</title>
        <authorList>
            <person name="De La Pena R."/>
            <person name="Hodgson H."/>
            <person name="Liu J.C."/>
            <person name="Stephenson M.J."/>
            <person name="Martin A.C."/>
            <person name="Owen C."/>
            <person name="Harkess A."/>
            <person name="Leebens-Mack J."/>
            <person name="Jimenez L.E."/>
            <person name="Osbourn A."/>
            <person name="Sattely E.S."/>
        </authorList>
    </citation>
    <scope>NUCLEOTIDE SEQUENCE [LARGE SCALE GENOMIC DNA]</scope>
    <source>
        <strain evidence="2">cv. JPN11</strain>
        <tissue evidence="1">Leaf</tissue>
    </source>
</reference>
<comment type="caution">
    <text evidence="1">The sequence shown here is derived from an EMBL/GenBank/DDBJ whole genome shotgun (WGS) entry which is preliminary data.</text>
</comment>
<dbReference type="EMBL" id="CM051401">
    <property type="protein sequence ID" value="KAJ4712178.1"/>
    <property type="molecule type" value="Genomic_DNA"/>
</dbReference>
<accession>A0ACC1XMM9</accession>
<keyword evidence="2" id="KW-1185">Reference proteome</keyword>
<evidence type="ECO:0000313" key="1">
    <source>
        <dbReference type="EMBL" id="KAJ4712178.1"/>
    </source>
</evidence>
<proteinExistence type="predicted"/>
<organism evidence="1 2">
    <name type="scientific">Melia azedarach</name>
    <name type="common">Chinaberry tree</name>
    <dbReference type="NCBI Taxonomy" id="155640"/>
    <lineage>
        <taxon>Eukaryota</taxon>
        <taxon>Viridiplantae</taxon>
        <taxon>Streptophyta</taxon>
        <taxon>Embryophyta</taxon>
        <taxon>Tracheophyta</taxon>
        <taxon>Spermatophyta</taxon>
        <taxon>Magnoliopsida</taxon>
        <taxon>eudicotyledons</taxon>
        <taxon>Gunneridae</taxon>
        <taxon>Pentapetalae</taxon>
        <taxon>rosids</taxon>
        <taxon>malvids</taxon>
        <taxon>Sapindales</taxon>
        <taxon>Meliaceae</taxon>
        <taxon>Melia</taxon>
    </lineage>
</organism>
<evidence type="ECO:0000313" key="2">
    <source>
        <dbReference type="Proteomes" id="UP001164539"/>
    </source>
</evidence>